<reference evidence="2" key="1">
    <citation type="submission" date="2014-12" db="EMBL/GenBank/DDBJ databases">
        <title>Insight into the proteome of Arion vulgaris.</title>
        <authorList>
            <person name="Aradska J."/>
            <person name="Bulat T."/>
            <person name="Smidak R."/>
            <person name="Sarate P."/>
            <person name="Gangsoo J."/>
            <person name="Sialana F."/>
            <person name="Bilban M."/>
            <person name="Lubec G."/>
        </authorList>
    </citation>
    <scope>NUCLEOTIDE SEQUENCE</scope>
    <source>
        <tissue evidence="2">Skin</tissue>
    </source>
</reference>
<feature type="region of interest" description="Disordered" evidence="1">
    <location>
        <begin position="1"/>
        <end position="23"/>
    </location>
</feature>
<dbReference type="AlphaFoldDB" id="A0A0B7C246"/>
<sequence length="67" mass="7041">EKSPTKTGDTDQLPDHTTSFHHSKVINAHAATVAPDADPHAATVVLDADSILEDNLAKVGDTVQLPD</sequence>
<protein>
    <submittedName>
        <fullName evidence="2">Uncharacterized protein</fullName>
    </submittedName>
</protein>
<gene>
    <name evidence="2" type="primary">ORF218824</name>
</gene>
<feature type="non-terminal residue" evidence="2">
    <location>
        <position position="1"/>
    </location>
</feature>
<evidence type="ECO:0000256" key="1">
    <source>
        <dbReference type="SAM" id="MobiDB-lite"/>
    </source>
</evidence>
<organism evidence="2">
    <name type="scientific">Arion vulgaris</name>
    <dbReference type="NCBI Taxonomy" id="1028688"/>
    <lineage>
        <taxon>Eukaryota</taxon>
        <taxon>Metazoa</taxon>
        <taxon>Spiralia</taxon>
        <taxon>Lophotrochozoa</taxon>
        <taxon>Mollusca</taxon>
        <taxon>Gastropoda</taxon>
        <taxon>Heterobranchia</taxon>
        <taxon>Euthyneura</taxon>
        <taxon>Panpulmonata</taxon>
        <taxon>Eupulmonata</taxon>
        <taxon>Stylommatophora</taxon>
        <taxon>Helicina</taxon>
        <taxon>Arionoidea</taxon>
        <taxon>Arionidae</taxon>
        <taxon>Arion</taxon>
    </lineage>
</organism>
<evidence type="ECO:0000313" key="2">
    <source>
        <dbReference type="EMBL" id="CEK98480.1"/>
    </source>
</evidence>
<feature type="non-terminal residue" evidence="2">
    <location>
        <position position="67"/>
    </location>
</feature>
<accession>A0A0B7C246</accession>
<name>A0A0B7C246_9EUPU</name>
<dbReference type="EMBL" id="HACG01051609">
    <property type="protein sequence ID" value="CEK98480.1"/>
    <property type="molecule type" value="Transcribed_RNA"/>
</dbReference>
<proteinExistence type="predicted"/>